<dbReference type="Pfam" id="PF00175">
    <property type="entry name" value="NAD_binding_1"/>
    <property type="match status" value="1"/>
</dbReference>
<dbReference type="InterPro" id="IPR050415">
    <property type="entry name" value="MRET"/>
</dbReference>
<dbReference type="InterPro" id="IPR001709">
    <property type="entry name" value="Flavoprot_Pyr_Nucl_cyt_Rdtase"/>
</dbReference>
<feature type="domain" description="2Fe-2S ferredoxin-type" evidence="1">
    <location>
        <begin position="272"/>
        <end position="360"/>
    </location>
</feature>
<protein>
    <submittedName>
        <fullName evidence="3">Ferredoxin--NADP reductase</fullName>
    </submittedName>
</protein>
<dbReference type="CDD" id="cd00207">
    <property type="entry name" value="fer2"/>
    <property type="match status" value="1"/>
</dbReference>
<dbReference type="Pfam" id="PF00970">
    <property type="entry name" value="FAD_binding_6"/>
    <property type="match status" value="1"/>
</dbReference>
<dbReference type="SUPFAM" id="SSF54292">
    <property type="entry name" value="2Fe-2S ferredoxin-like"/>
    <property type="match status" value="1"/>
</dbReference>
<dbReference type="Gene3D" id="3.10.20.30">
    <property type="match status" value="1"/>
</dbReference>
<dbReference type="InterPro" id="IPR036010">
    <property type="entry name" value="2Fe-2S_ferredoxin-like_sf"/>
</dbReference>
<dbReference type="InterPro" id="IPR017938">
    <property type="entry name" value="Riboflavin_synthase-like_b-brl"/>
</dbReference>
<name>A0A4Y8SJ22_9SPHI</name>
<dbReference type="InterPro" id="IPR039261">
    <property type="entry name" value="FNR_nucleotide-bd"/>
</dbReference>
<dbReference type="PANTHER" id="PTHR47354:SF5">
    <property type="entry name" value="PROTEIN RFBI"/>
    <property type="match status" value="1"/>
</dbReference>
<evidence type="ECO:0000259" key="2">
    <source>
        <dbReference type="PROSITE" id="PS51384"/>
    </source>
</evidence>
<evidence type="ECO:0000313" key="4">
    <source>
        <dbReference type="Proteomes" id="UP000297540"/>
    </source>
</evidence>
<dbReference type="PRINTS" id="PR00371">
    <property type="entry name" value="FPNCR"/>
</dbReference>
<dbReference type="Gene3D" id="2.40.30.10">
    <property type="entry name" value="Translation factors"/>
    <property type="match status" value="1"/>
</dbReference>
<dbReference type="PROSITE" id="PS51085">
    <property type="entry name" value="2FE2S_FER_2"/>
    <property type="match status" value="1"/>
</dbReference>
<sequence length="360" mass="40645">MPLRLLPKWAIRRSLVNWLSPCNMLELRVDGIKWELPNTATFYLVEKIVRPVPYKAGQFLTFVFDHHGEEIRRSYSLSSSPDDSRLAITVKRISNGEISRFLLSKVKVGDILTAIEPAGVFTVGNYEAEKDIVYFAAGSGITPVLSHLKYMLNRKGSSKLHLLYSNRDKASILFHNELTELEHKYPDRLNITYLLSSDANRLNNYKVEQLVKQQLQFSASLAEFYICGPFPYIRMIGLTLLYMGIEPAQIHRENFVLETVPVTGTFKTYPPQNIRINYLGEWHDIPVGENQSILQAALQNGIPLPYSCRHGICSTCVANCKTGVVEMARNEVLTPADIAAGRILTCTGHPITDDVVIEYP</sequence>
<dbReference type="InterPro" id="IPR001041">
    <property type="entry name" value="2Fe-2S_ferredoxin-type"/>
</dbReference>
<dbReference type="Gene3D" id="3.40.50.80">
    <property type="entry name" value="Nucleotide-binding domain of ferredoxin-NADP reductase (FNR) module"/>
    <property type="match status" value="1"/>
</dbReference>
<dbReference type="SUPFAM" id="SSF52343">
    <property type="entry name" value="Ferredoxin reductase-like, C-terminal NADP-linked domain"/>
    <property type="match status" value="1"/>
</dbReference>
<dbReference type="PANTHER" id="PTHR47354">
    <property type="entry name" value="NADH OXIDOREDUCTASE HCR"/>
    <property type="match status" value="1"/>
</dbReference>
<dbReference type="PROSITE" id="PS00197">
    <property type="entry name" value="2FE2S_FER_1"/>
    <property type="match status" value="1"/>
</dbReference>
<gene>
    <name evidence="3" type="ORF">E2R66_08270</name>
</gene>
<dbReference type="Proteomes" id="UP000297540">
    <property type="component" value="Unassembled WGS sequence"/>
</dbReference>
<proteinExistence type="predicted"/>
<dbReference type="GO" id="GO:0016491">
    <property type="term" value="F:oxidoreductase activity"/>
    <property type="evidence" value="ECO:0007669"/>
    <property type="project" value="InterPro"/>
</dbReference>
<dbReference type="PRINTS" id="PR00410">
    <property type="entry name" value="PHEHYDRXLASE"/>
</dbReference>
<evidence type="ECO:0000313" key="3">
    <source>
        <dbReference type="EMBL" id="TFF38454.1"/>
    </source>
</evidence>
<comment type="caution">
    <text evidence="3">The sequence shown here is derived from an EMBL/GenBank/DDBJ whole genome shotgun (WGS) entry which is preliminary data.</text>
</comment>
<dbReference type="PROSITE" id="PS51384">
    <property type="entry name" value="FAD_FR"/>
    <property type="match status" value="1"/>
</dbReference>
<dbReference type="InterPro" id="IPR017927">
    <property type="entry name" value="FAD-bd_FR_type"/>
</dbReference>
<dbReference type="InterPro" id="IPR006058">
    <property type="entry name" value="2Fe2S_fd_BS"/>
</dbReference>
<dbReference type="GO" id="GO:0051537">
    <property type="term" value="F:2 iron, 2 sulfur cluster binding"/>
    <property type="evidence" value="ECO:0007669"/>
    <property type="project" value="InterPro"/>
</dbReference>
<reference evidence="3 4" key="1">
    <citation type="journal article" date="2017" name="Int. J. Syst. Evol. Microbiol.">
        <title>Mucilaginibacterpsychrotolerans sp. nov., isolated from peatlands.</title>
        <authorList>
            <person name="Deng Y."/>
            <person name="Shen L."/>
            <person name="Xu B."/>
            <person name="Liu Y."/>
            <person name="Gu Z."/>
            <person name="Liu H."/>
            <person name="Zhou Y."/>
        </authorList>
    </citation>
    <scope>NUCLEOTIDE SEQUENCE [LARGE SCALE GENOMIC DNA]</scope>
    <source>
        <strain evidence="3 4">NH7-4</strain>
    </source>
</reference>
<evidence type="ECO:0000259" key="1">
    <source>
        <dbReference type="PROSITE" id="PS51085"/>
    </source>
</evidence>
<organism evidence="3 4">
    <name type="scientific">Mucilaginibacter psychrotolerans</name>
    <dbReference type="NCBI Taxonomy" id="1524096"/>
    <lineage>
        <taxon>Bacteria</taxon>
        <taxon>Pseudomonadati</taxon>
        <taxon>Bacteroidota</taxon>
        <taxon>Sphingobacteriia</taxon>
        <taxon>Sphingobacteriales</taxon>
        <taxon>Sphingobacteriaceae</taxon>
        <taxon>Mucilaginibacter</taxon>
    </lineage>
</organism>
<dbReference type="Pfam" id="PF00111">
    <property type="entry name" value="Fer2"/>
    <property type="match status" value="1"/>
</dbReference>
<dbReference type="EMBL" id="SOZE01000006">
    <property type="protein sequence ID" value="TFF38454.1"/>
    <property type="molecule type" value="Genomic_DNA"/>
</dbReference>
<feature type="domain" description="FAD-binding FR-type" evidence="2">
    <location>
        <begin position="1"/>
        <end position="124"/>
    </location>
</feature>
<dbReference type="InterPro" id="IPR001433">
    <property type="entry name" value="OxRdtase_FAD/NAD-bd"/>
</dbReference>
<dbReference type="InterPro" id="IPR008333">
    <property type="entry name" value="Cbr1-like_FAD-bd_dom"/>
</dbReference>
<dbReference type="AlphaFoldDB" id="A0A4Y8SJ22"/>
<dbReference type="InterPro" id="IPR012675">
    <property type="entry name" value="Beta-grasp_dom_sf"/>
</dbReference>
<dbReference type="CDD" id="cd06214">
    <property type="entry name" value="PA_degradation_oxidoreductase_like"/>
    <property type="match status" value="1"/>
</dbReference>
<keyword evidence="4" id="KW-1185">Reference proteome</keyword>
<accession>A0A4Y8SJ22</accession>
<dbReference type="SUPFAM" id="SSF63380">
    <property type="entry name" value="Riboflavin synthase domain-like"/>
    <property type="match status" value="1"/>
</dbReference>